<protein>
    <submittedName>
        <fullName evidence="1">Uncharacterized protein</fullName>
    </submittedName>
</protein>
<evidence type="ECO:0000313" key="2">
    <source>
        <dbReference type="Proteomes" id="UP000237865"/>
    </source>
</evidence>
<gene>
    <name evidence="1" type="ORF">ELUCI_v1c05070</name>
</gene>
<evidence type="ECO:0000313" key="1">
    <source>
        <dbReference type="EMBL" id="PPE05415.1"/>
    </source>
</evidence>
<keyword evidence="2" id="KW-1185">Reference proteome</keyword>
<dbReference type="AlphaFoldDB" id="A0A2S5RE58"/>
<dbReference type="EMBL" id="PHNE01000002">
    <property type="protein sequence ID" value="PPE05415.1"/>
    <property type="molecule type" value="Genomic_DNA"/>
</dbReference>
<dbReference type="Proteomes" id="UP000237865">
    <property type="component" value="Unassembled WGS sequence"/>
</dbReference>
<proteinExistence type="predicted"/>
<sequence>MFSNNTEKILFVRTQNLYIDRKKYKSNYLWGKLRSTNTQKYI</sequence>
<accession>A0A2S5RE58</accession>
<reference evidence="1 2" key="1">
    <citation type="submission" date="2017-11" db="EMBL/GenBank/DDBJ databases">
        <title>Genome sequence of Entomoplasma lucivorax PIPN-2 (ATCC 49196).</title>
        <authorList>
            <person name="Lo W.-S."/>
            <person name="Gasparich G.E."/>
            <person name="Kuo C.-H."/>
        </authorList>
    </citation>
    <scope>NUCLEOTIDE SEQUENCE [LARGE SCALE GENOMIC DNA]</scope>
    <source>
        <strain evidence="1 2">PIPN-2</strain>
    </source>
</reference>
<organism evidence="1 2">
    <name type="scientific">Williamsoniiplasma lucivorax</name>
    <dbReference type="NCBI Taxonomy" id="209274"/>
    <lineage>
        <taxon>Bacteria</taxon>
        <taxon>Bacillati</taxon>
        <taxon>Mycoplasmatota</taxon>
        <taxon>Mollicutes</taxon>
        <taxon>Entomoplasmatales</taxon>
        <taxon>Williamsoniiplasma</taxon>
    </lineage>
</organism>
<comment type="caution">
    <text evidence="1">The sequence shown here is derived from an EMBL/GenBank/DDBJ whole genome shotgun (WGS) entry which is preliminary data.</text>
</comment>
<name>A0A2S5RE58_9MOLU</name>